<organism evidence="1 2">
    <name type="scientific">Photobacterium sanguinicancri</name>
    <dbReference type="NCBI Taxonomy" id="875932"/>
    <lineage>
        <taxon>Bacteria</taxon>
        <taxon>Pseudomonadati</taxon>
        <taxon>Pseudomonadota</taxon>
        <taxon>Gammaproteobacteria</taxon>
        <taxon>Vibrionales</taxon>
        <taxon>Vibrionaceae</taxon>
        <taxon>Photobacterium</taxon>
    </lineage>
</organism>
<dbReference type="SUPFAM" id="SSF53474">
    <property type="entry name" value="alpha/beta-Hydrolases"/>
    <property type="match status" value="1"/>
</dbReference>
<name>A0ABX4FRH6_9GAMM</name>
<gene>
    <name evidence="1" type="ORF">ASV53_23205</name>
</gene>
<protein>
    <recommendedName>
        <fullName evidence="3">Alpha/beta hydrolase</fullName>
    </recommendedName>
</protein>
<dbReference type="Pfam" id="PF05990">
    <property type="entry name" value="DUF900"/>
    <property type="match status" value="1"/>
</dbReference>
<accession>A0ABX4FRH6</accession>
<reference evidence="1 2" key="1">
    <citation type="journal article" date="2016" name="Antonie Van Leeuwenhoek">
        <title>Photobacterium sanguinicancri sp. nov. isolated from marine animals.</title>
        <authorList>
            <person name="Gomez-Gil B."/>
            <person name="Roque A."/>
            <person name="Rotllant G."/>
            <person name="Romalde J.L."/>
            <person name="Doce A."/>
            <person name="Eggermont M."/>
            <person name="Defoirdt T."/>
        </authorList>
    </citation>
    <scope>NUCLEOTIDE SEQUENCE [LARGE SCALE GENOMIC DNA]</scope>
    <source>
        <strain evidence="1 2">CAIM 1827</strain>
    </source>
</reference>
<dbReference type="Proteomes" id="UP000215999">
    <property type="component" value="Unassembled WGS sequence"/>
</dbReference>
<dbReference type="InterPro" id="IPR010297">
    <property type="entry name" value="DUF900_hydrolase"/>
</dbReference>
<comment type="caution">
    <text evidence="1">The sequence shown here is derived from an EMBL/GenBank/DDBJ whole genome shotgun (WGS) entry which is preliminary data.</text>
</comment>
<dbReference type="EMBL" id="NOIF01000290">
    <property type="protein sequence ID" value="OZS41531.1"/>
    <property type="molecule type" value="Genomic_DNA"/>
</dbReference>
<proteinExistence type="predicted"/>
<evidence type="ECO:0008006" key="3">
    <source>
        <dbReference type="Google" id="ProtNLM"/>
    </source>
</evidence>
<keyword evidence="2" id="KW-1185">Reference proteome</keyword>
<evidence type="ECO:0000313" key="1">
    <source>
        <dbReference type="EMBL" id="OZS41531.1"/>
    </source>
</evidence>
<dbReference type="InterPro" id="IPR029058">
    <property type="entry name" value="AB_hydrolase_fold"/>
</dbReference>
<sequence length="393" mass="43845">MWFQASNSRPTGMYGFRCYSLNNTNQNKYLNQPCLLKLPITASEFLQLAPLVTTNSSLSSVIFPTQVSEHLLIPMGKKENTMIYFVSNRNITDDPLLFGDNFNAEGAEVLRVAKAQQDNAGNFSLALMDEAAIVHNGAIADEVQTPLEHVFDKFANADSPCVLFIHGFNQSIEKNLKKCREIEAYGVNVIAFSWPSNPGPNFILRKVTEYKRARKNARRSAIALERLFDKLYGFVDANGGCGQIKTLAIHSLGNYLMQSVVQVPDYDHQAAVFKNILLHQADADNPEHAAWLDTLGQSSRVIVTVNETDDVLDFSDCINPDRIGNTAANMNAKYATYYNFTEAAGANDSHRLWHKPALENPTIKLFFSRVFDGKNPVKAGMQFNGNLNCYQVL</sequence>
<evidence type="ECO:0000313" key="2">
    <source>
        <dbReference type="Proteomes" id="UP000215999"/>
    </source>
</evidence>